<comment type="caution">
    <text evidence="2">The sequence shown here is derived from an EMBL/GenBank/DDBJ whole genome shotgun (WGS) entry which is preliminary data.</text>
</comment>
<accession>A0A2J0Z8H9</accession>
<organism evidence="2 3">
    <name type="scientific">Rhizobium meliloti</name>
    <name type="common">Ensifer meliloti</name>
    <name type="synonym">Sinorhizobium meliloti</name>
    <dbReference type="NCBI Taxonomy" id="382"/>
    <lineage>
        <taxon>Bacteria</taxon>
        <taxon>Pseudomonadati</taxon>
        <taxon>Pseudomonadota</taxon>
        <taxon>Alphaproteobacteria</taxon>
        <taxon>Hyphomicrobiales</taxon>
        <taxon>Rhizobiaceae</taxon>
        <taxon>Sinorhizobium/Ensifer group</taxon>
        <taxon>Sinorhizobium</taxon>
    </lineage>
</organism>
<evidence type="ECO:0000256" key="1">
    <source>
        <dbReference type="SAM" id="MobiDB-lite"/>
    </source>
</evidence>
<evidence type="ECO:0000313" key="3">
    <source>
        <dbReference type="Proteomes" id="UP000231987"/>
    </source>
</evidence>
<name>A0A2J0Z8H9_RHIML</name>
<protein>
    <submittedName>
        <fullName evidence="2">Uncharacterized protein</fullName>
    </submittedName>
</protein>
<sequence>MSQTNSILSDPDGRWVAKRQGAINEAFEKRGRSENSQGAGATIASHNTQHDGAMPDDASAKLSGESDRIGRLEWDEYTPFGEHVCFL</sequence>
<proteinExistence type="predicted"/>
<dbReference type="EMBL" id="NJGD01000001">
    <property type="protein sequence ID" value="PJR16822.1"/>
    <property type="molecule type" value="Genomic_DNA"/>
</dbReference>
<reference evidence="2 3" key="1">
    <citation type="submission" date="2017-06" db="EMBL/GenBank/DDBJ databases">
        <title>Ensifer strains isolated from leguminous trees and herbs display diverse denitrification phenotypes with some acting as strong N2O sinks.</title>
        <authorList>
            <person name="Woliy K."/>
            <person name="Mania D."/>
            <person name="Bakken L.R."/>
            <person name="Frostegard A."/>
        </authorList>
    </citation>
    <scope>NUCLEOTIDE SEQUENCE [LARGE SCALE GENOMIC DNA]</scope>
    <source>
        <strain evidence="2 3">AC50a</strain>
    </source>
</reference>
<gene>
    <name evidence="2" type="ORF">CEJ86_01065</name>
</gene>
<dbReference type="AlphaFoldDB" id="A0A2J0Z8H9"/>
<feature type="compositionally biased region" description="Polar residues" evidence="1">
    <location>
        <begin position="34"/>
        <end position="47"/>
    </location>
</feature>
<evidence type="ECO:0000313" key="2">
    <source>
        <dbReference type="EMBL" id="PJR16822.1"/>
    </source>
</evidence>
<dbReference type="Proteomes" id="UP000231987">
    <property type="component" value="Unassembled WGS sequence"/>
</dbReference>
<feature type="region of interest" description="Disordered" evidence="1">
    <location>
        <begin position="26"/>
        <end position="64"/>
    </location>
</feature>